<protein>
    <recommendedName>
        <fullName evidence="4">Nucleopolyhedrovirus P10 family protein</fullName>
    </recommendedName>
</protein>
<name>A0ABW6R7Z0_9ACTN</name>
<feature type="compositionally biased region" description="Acidic residues" evidence="1">
    <location>
        <begin position="154"/>
        <end position="163"/>
    </location>
</feature>
<sequence>MAPDGLTRAVRRRLGLGRLLPLGEASDGAWLAEKAADSVLRQAAAEVAGLGVGVSLGRLRIGLTDPDAAVAPAVPPPPGALPPGPLRIEADFTATAVGEPLPHRAERLRIALREAASARLGLAVTAVDLRVTDLVEAAEELVAATPPDEGNGGGDDETYEPDDSSGSPDSSPQPVERRDGPEESGRVDRAAAAAAAVPGVARLTRTLGAPVQYTDGHLRVELATAAGHRALAVAVAVRRAVAASQDDRPTVAVLVTHVE</sequence>
<evidence type="ECO:0008006" key="4">
    <source>
        <dbReference type="Google" id="ProtNLM"/>
    </source>
</evidence>
<dbReference type="RefSeq" id="WP_355724481.1">
    <property type="nucleotide sequence ID" value="NZ_JBEXNP010000017.1"/>
</dbReference>
<dbReference type="Proteomes" id="UP001601976">
    <property type="component" value="Unassembled WGS sequence"/>
</dbReference>
<organism evidence="2 3">
    <name type="scientific">Streptomyces flavidovirens</name>
    <dbReference type="NCBI Taxonomy" id="67298"/>
    <lineage>
        <taxon>Bacteria</taxon>
        <taxon>Bacillati</taxon>
        <taxon>Actinomycetota</taxon>
        <taxon>Actinomycetes</taxon>
        <taxon>Kitasatosporales</taxon>
        <taxon>Streptomycetaceae</taxon>
        <taxon>Streptomyces</taxon>
    </lineage>
</organism>
<feature type="compositionally biased region" description="Basic and acidic residues" evidence="1">
    <location>
        <begin position="175"/>
        <end position="189"/>
    </location>
</feature>
<evidence type="ECO:0000313" key="3">
    <source>
        <dbReference type="Proteomes" id="UP001601976"/>
    </source>
</evidence>
<evidence type="ECO:0000256" key="1">
    <source>
        <dbReference type="SAM" id="MobiDB-lite"/>
    </source>
</evidence>
<dbReference type="EMBL" id="JBIAPK010000001">
    <property type="protein sequence ID" value="MFF3337158.1"/>
    <property type="molecule type" value="Genomic_DNA"/>
</dbReference>
<accession>A0ABW6R7Z0</accession>
<evidence type="ECO:0000313" key="2">
    <source>
        <dbReference type="EMBL" id="MFF3337158.1"/>
    </source>
</evidence>
<feature type="region of interest" description="Disordered" evidence="1">
    <location>
        <begin position="141"/>
        <end position="192"/>
    </location>
</feature>
<comment type="caution">
    <text evidence="2">The sequence shown here is derived from an EMBL/GenBank/DDBJ whole genome shotgun (WGS) entry which is preliminary data.</text>
</comment>
<reference evidence="2 3" key="1">
    <citation type="submission" date="2024-10" db="EMBL/GenBank/DDBJ databases">
        <title>The Natural Products Discovery Center: Release of the First 8490 Sequenced Strains for Exploring Actinobacteria Biosynthetic Diversity.</title>
        <authorList>
            <person name="Kalkreuter E."/>
            <person name="Kautsar S.A."/>
            <person name="Yang D."/>
            <person name="Bader C.D."/>
            <person name="Teijaro C.N."/>
            <person name="Fluegel L."/>
            <person name="Davis C.M."/>
            <person name="Simpson J.R."/>
            <person name="Lauterbach L."/>
            <person name="Steele A.D."/>
            <person name="Gui C."/>
            <person name="Meng S."/>
            <person name="Li G."/>
            <person name="Viehrig K."/>
            <person name="Ye F."/>
            <person name="Su P."/>
            <person name="Kiefer A.F."/>
            <person name="Nichols A."/>
            <person name="Cepeda A.J."/>
            <person name="Yan W."/>
            <person name="Fan B."/>
            <person name="Jiang Y."/>
            <person name="Adhikari A."/>
            <person name="Zheng C.-J."/>
            <person name="Schuster L."/>
            <person name="Cowan T.M."/>
            <person name="Smanski M.J."/>
            <person name="Chevrette M.G."/>
            <person name="De Carvalho L.P.S."/>
            <person name="Shen B."/>
        </authorList>
    </citation>
    <scope>NUCLEOTIDE SEQUENCE [LARGE SCALE GENOMIC DNA]</scope>
    <source>
        <strain evidence="2 3">NPDC003029</strain>
    </source>
</reference>
<keyword evidence="3" id="KW-1185">Reference proteome</keyword>
<proteinExistence type="predicted"/>
<gene>
    <name evidence="2" type="ORF">ACFYWW_00290</name>
</gene>